<proteinExistence type="predicted"/>
<dbReference type="GO" id="GO:0046872">
    <property type="term" value="F:metal ion binding"/>
    <property type="evidence" value="ECO:0007669"/>
    <property type="project" value="UniProtKB-KW"/>
</dbReference>
<dbReference type="Pfam" id="PF00355">
    <property type="entry name" value="Rieske"/>
    <property type="match status" value="1"/>
</dbReference>
<name>A0A381Z9J7_9ZZZZ</name>
<dbReference type="PROSITE" id="PS51296">
    <property type="entry name" value="RIESKE"/>
    <property type="match status" value="1"/>
</dbReference>
<evidence type="ECO:0000313" key="6">
    <source>
        <dbReference type="EMBL" id="SVA85910.1"/>
    </source>
</evidence>
<sequence>VHRLIKFVENPLLNKHLERQATSLEMGFLDPSSEDFEEAPQIIVAELEHSQAINRIIDWKRRWPECYVALSVSELDRERWIAAESAGADLVANRGALPRLLRDKMKLLQQGDSLTKQKLRLKAKAVVNSGDGLVGRLPDSPEDPIAVFRMGNQLCAVRDVCPHAGFSLADGEFDPVSGSITCPEHGSRFQVCTGERLRGPADYPLRIYPALSEQEEIWVEIEQEA</sequence>
<dbReference type="PANTHER" id="PTHR21496">
    <property type="entry name" value="FERREDOXIN-RELATED"/>
    <property type="match status" value="1"/>
</dbReference>
<gene>
    <name evidence="6" type="ORF">METZ01_LOCUS138764</name>
</gene>
<keyword evidence="4" id="KW-0411">Iron-sulfur</keyword>
<protein>
    <recommendedName>
        <fullName evidence="5">Rieske domain-containing protein</fullName>
    </recommendedName>
</protein>
<keyword evidence="2" id="KW-0479">Metal-binding</keyword>
<dbReference type="AlphaFoldDB" id="A0A381Z9J7"/>
<organism evidence="6">
    <name type="scientific">marine metagenome</name>
    <dbReference type="NCBI Taxonomy" id="408172"/>
    <lineage>
        <taxon>unclassified sequences</taxon>
        <taxon>metagenomes</taxon>
        <taxon>ecological metagenomes</taxon>
    </lineage>
</organism>
<keyword evidence="3" id="KW-0408">Iron</keyword>
<keyword evidence="1" id="KW-0001">2Fe-2S</keyword>
<feature type="domain" description="Rieske" evidence="5">
    <location>
        <begin position="124"/>
        <end position="219"/>
    </location>
</feature>
<dbReference type="PANTHER" id="PTHR21496:SF23">
    <property type="entry name" value="3-PHENYLPROPIONATE_CINNAMIC ACID DIOXYGENASE FERREDOXIN SUBUNIT"/>
    <property type="match status" value="1"/>
</dbReference>
<evidence type="ECO:0000256" key="3">
    <source>
        <dbReference type="ARBA" id="ARBA00023004"/>
    </source>
</evidence>
<dbReference type="InterPro" id="IPR017941">
    <property type="entry name" value="Rieske_2Fe-2S"/>
</dbReference>
<evidence type="ECO:0000256" key="2">
    <source>
        <dbReference type="ARBA" id="ARBA00022723"/>
    </source>
</evidence>
<dbReference type="GO" id="GO:0051537">
    <property type="term" value="F:2 iron, 2 sulfur cluster binding"/>
    <property type="evidence" value="ECO:0007669"/>
    <property type="project" value="UniProtKB-KW"/>
</dbReference>
<evidence type="ECO:0000259" key="5">
    <source>
        <dbReference type="PROSITE" id="PS51296"/>
    </source>
</evidence>
<evidence type="ECO:0000256" key="4">
    <source>
        <dbReference type="ARBA" id="ARBA00023014"/>
    </source>
</evidence>
<reference evidence="6" key="1">
    <citation type="submission" date="2018-05" db="EMBL/GenBank/DDBJ databases">
        <authorList>
            <person name="Lanie J.A."/>
            <person name="Ng W.-L."/>
            <person name="Kazmierczak K.M."/>
            <person name="Andrzejewski T.M."/>
            <person name="Davidsen T.M."/>
            <person name="Wayne K.J."/>
            <person name="Tettelin H."/>
            <person name="Glass J.I."/>
            <person name="Rusch D."/>
            <person name="Podicherti R."/>
            <person name="Tsui H.-C.T."/>
            <person name="Winkler M.E."/>
        </authorList>
    </citation>
    <scope>NUCLEOTIDE SEQUENCE</scope>
</reference>
<dbReference type="EMBL" id="UINC01020464">
    <property type="protein sequence ID" value="SVA85910.1"/>
    <property type="molecule type" value="Genomic_DNA"/>
</dbReference>
<dbReference type="InterPro" id="IPR036922">
    <property type="entry name" value="Rieske_2Fe-2S_sf"/>
</dbReference>
<accession>A0A381Z9J7</accession>
<dbReference type="Gene3D" id="2.102.10.10">
    <property type="entry name" value="Rieske [2Fe-2S] iron-sulphur domain"/>
    <property type="match status" value="1"/>
</dbReference>
<evidence type="ECO:0000256" key="1">
    <source>
        <dbReference type="ARBA" id="ARBA00022714"/>
    </source>
</evidence>
<feature type="non-terminal residue" evidence="6">
    <location>
        <position position="1"/>
    </location>
</feature>
<dbReference type="SUPFAM" id="SSF50022">
    <property type="entry name" value="ISP domain"/>
    <property type="match status" value="1"/>
</dbReference>